<protein>
    <submittedName>
        <fullName evidence="1">Uncharacterized protein</fullName>
    </submittedName>
</protein>
<name>X0X6G5_9ZZZZ</name>
<comment type="caution">
    <text evidence="1">The sequence shown here is derived from an EMBL/GenBank/DDBJ whole genome shotgun (WGS) entry which is preliminary data.</text>
</comment>
<gene>
    <name evidence="1" type="ORF">S01H1_70280</name>
</gene>
<proteinExistence type="predicted"/>
<feature type="non-terminal residue" evidence="1">
    <location>
        <position position="1"/>
    </location>
</feature>
<accession>X0X6G5</accession>
<feature type="non-terminal residue" evidence="1">
    <location>
        <position position="246"/>
    </location>
</feature>
<organism evidence="1">
    <name type="scientific">marine sediment metagenome</name>
    <dbReference type="NCBI Taxonomy" id="412755"/>
    <lineage>
        <taxon>unclassified sequences</taxon>
        <taxon>metagenomes</taxon>
        <taxon>ecological metagenomes</taxon>
    </lineage>
</organism>
<reference evidence="1" key="1">
    <citation type="journal article" date="2014" name="Front. Microbiol.">
        <title>High frequency of phylogenetically diverse reductive dehalogenase-homologous genes in deep subseafloor sedimentary metagenomes.</title>
        <authorList>
            <person name="Kawai M."/>
            <person name="Futagami T."/>
            <person name="Toyoda A."/>
            <person name="Takaki Y."/>
            <person name="Nishi S."/>
            <person name="Hori S."/>
            <person name="Arai W."/>
            <person name="Tsubouchi T."/>
            <person name="Morono Y."/>
            <person name="Uchiyama I."/>
            <person name="Ito T."/>
            <person name="Fujiyama A."/>
            <person name="Inagaki F."/>
            <person name="Takami H."/>
        </authorList>
    </citation>
    <scope>NUCLEOTIDE SEQUENCE</scope>
    <source>
        <strain evidence="1">Expedition CK06-06</strain>
    </source>
</reference>
<dbReference type="AlphaFoldDB" id="X0X6G5"/>
<evidence type="ECO:0000313" key="1">
    <source>
        <dbReference type="EMBL" id="GAG32263.1"/>
    </source>
</evidence>
<sequence length="246" mass="27754">DETIENKIRGSVVNHTELWGSQDDWNFNITRLRFYIDGSGTSAVTKAAVYEYIDWNNAGDFYGDTGEKTISDSSTSWRDYYPSDPISLPEGHDPQYYGVVWGESVAGDLVLIHDNNPTSDGEYVSVTDTYDGNFPDPMTGETGGVNIDYWVRGYITAYNYSSTTFNQYYGNVTEYYARRDFNITFPTSSGEQIQVFYPKTENIDNVTYSNGGLFDLALSTDNYTNVVFNTTHRRLTLPTATIDSYG</sequence>
<dbReference type="EMBL" id="BARS01046725">
    <property type="protein sequence ID" value="GAG32263.1"/>
    <property type="molecule type" value="Genomic_DNA"/>
</dbReference>